<name>A0A4Y2T6X9_ARAVE</name>
<reference evidence="1 2" key="1">
    <citation type="journal article" date="2019" name="Sci. Rep.">
        <title>Orb-weaving spider Araneus ventricosus genome elucidates the spidroin gene catalogue.</title>
        <authorList>
            <person name="Kono N."/>
            <person name="Nakamura H."/>
            <person name="Ohtoshi R."/>
            <person name="Moran D.A.P."/>
            <person name="Shinohara A."/>
            <person name="Yoshida Y."/>
            <person name="Fujiwara M."/>
            <person name="Mori M."/>
            <person name="Tomita M."/>
            <person name="Arakawa K."/>
        </authorList>
    </citation>
    <scope>NUCLEOTIDE SEQUENCE [LARGE SCALE GENOMIC DNA]</scope>
</reference>
<dbReference type="AlphaFoldDB" id="A0A4Y2T6X9"/>
<keyword evidence="2" id="KW-1185">Reference proteome</keyword>
<gene>
    <name evidence="1" type="ORF">AVEN_37984_1</name>
</gene>
<comment type="caution">
    <text evidence="1">The sequence shown here is derived from an EMBL/GenBank/DDBJ whole genome shotgun (WGS) entry which is preliminary data.</text>
</comment>
<evidence type="ECO:0000313" key="2">
    <source>
        <dbReference type="Proteomes" id="UP000499080"/>
    </source>
</evidence>
<dbReference type="EMBL" id="BGPR01026106">
    <property type="protein sequence ID" value="GBN95553.1"/>
    <property type="molecule type" value="Genomic_DNA"/>
</dbReference>
<organism evidence="1 2">
    <name type="scientific">Araneus ventricosus</name>
    <name type="common">Orbweaver spider</name>
    <name type="synonym">Epeira ventricosa</name>
    <dbReference type="NCBI Taxonomy" id="182803"/>
    <lineage>
        <taxon>Eukaryota</taxon>
        <taxon>Metazoa</taxon>
        <taxon>Ecdysozoa</taxon>
        <taxon>Arthropoda</taxon>
        <taxon>Chelicerata</taxon>
        <taxon>Arachnida</taxon>
        <taxon>Araneae</taxon>
        <taxon>Araneomorphae</taxon>
        <taxon>Entelegynae</taxon>
        <taxon>Araneoidea</taxon>
        <taxon>Araneidae</taxon>
        <taxon>Araneus</taxon>
    </lineage>
</organism>
<sequence>MQSSNENKVMNLQWDAWQPNYDYILHFTHLVAFLHPTWDTVMDYKADLARYGTKANPNYGLSSKEFHQSYSCVYESNTEGQRVMRTENKYG</sequence>
<accession>A0A4Y2T6X9</accession>
<protein>
    <submittedName>
        <fullName evidence="1">Uncharacterized protein</fullName>
    </submittedName>
</protein>
<evidence type="ECO:0000313" key="1">
    <source>
        <dbReference type="EMBL" id="GBN95553.1"/>
    </source>
</evidence>
<dbReference type="Proteomes" id="UP000499080">
    <property type="component" value="Unassembled WGS sequence"/>
</dbReference>
<proteinExistence type="predicted"/>